<feature type="transmembrane region" description="Helical" evidence="5">
    <location>
        <begin position="125"/>
        <end position="143"/>
    </location>
</feature>
<evidence type="ECO:0000313" key="7">
    <source>
        <dbReference type="EMBL" id="TWT46701.1"/>
    </source>
</evidence>
<evidence type="ECO:0000256" key="4">
    <source>
        <dbReference type="ARBA" id="ARBA00023136"/>
    </source>
</evidence>
<dbReference type="GO" id="GO:0016020">
    <property type="term" value="C:membrane"/>
    <property type="evidence" value="ECO:0007669"/>
    <property type="project" value="UniProtKB-SubCell"/>
</dbReference>
<protein>
    <submittedName>
        <fullName evidence="7">Rhomboid family protein</fullName>
    </submittedName>
</protein>
<proteinExistence type="predicted"/>
<evidence type="ECO:0000256" key="2">
    <source>
        <dbReference type="ARBA" id="ARBA00022692"/>
    </source>
</evidence>
<organism evidence="7 8">
    <name type="scientific">Botrimarina hoheduenensis</name>
    <dbReference type="NCBI Taxonomy" id="2528000"/>
    <lineage>
        <taxon>Bacteria</taxon>
        <taxon>Pseudomonadati</taxon>
        <taxon>Planctomycetota</taxon>
        <taxon>Planctomycetia</taxon>
        <taxon>Pirellulales</taxon>
        <taxon>Lacipirellulaceae</taxon>
        <taxon>Botrimarina</taxon>
    </lineage>
</organism>
<dbReference type="RefSeq" id="WP_146573420.1">
    <property type="nucleotide sequence ID" value="NZ_SJPH01000003.1"/>
</dbReference>
<feature type="transmembrane region" description="Helical" evidence="5">
    <location>
        <begin position="39"/>
        <end position="62"/>
    </location>
</feature>
<feature type="transmembrane region" description="Helical" evidence="5">
    <location>
        <begin position="98"/>
        <end position="116"/>
    </location>
</feature>
<keyword evidence="8" id="KW-1185">Reference proteome</keyword>
<keyword evidence="4 5" id="KW-0472">Membrane</keyword>
<dbReference type="PANTHER" id="PTHR43066">
    <property type="entry name" value="RHOMBOID-RELATED PROTEIN"/>
    <property type="match status" value="1"/>
</dbReference>
<dbReference type="Proteomes" id="UP000318995">
    <property type="component" value="Unassembled WGS sequence"/>
</dbReference>
<keyword evidence="2 5" id="KW-0812">Transmembrane</keyword>
<name>A0A5C5W9L3_9BACT</name>
<evidence type="ECO:0000256" key="1">
    <source>
        <dbReference type="ARBA" id="ARBA00004141"/>
    </source>
</evidence>
<feature type="transmembrane region" description="Helical" evidence="5">
    <location>
        <begin position="191"/>
        <end position="210"/>
    </location>
</feature>
<feature type="transmembrane region" description="Helical" evidence="5">
    <location>
        <begin position="163"/>
        <end position="184"/>
    </location>
</feature>
<dbReference type="EMBL" id="SJPH01000003">
    <property type="protein sequence ID" value="TWT46701.1"/>
    <property type="molecule type" value="Genomic_DNA"/>
</dbReference>
<evidence type="ECO:0000259" key="6">
    <source>
        <dbReference type="Pfam" id="PF01694"/>
    </source>
</evidence>
<gene>
    <name evidence="7" type="ORF">Pla111_18020</name>
</gene>
<dbReference type="PANTHER" id="PTHR43066:SF11">
    <property type="entry name" value="PEPTIDASE S54 RHOMBOID DOMAIN-CONTAINING PROTEIN"/>
    <property type="match status" value="1"/>
</dbReference>
<dbReference type="InterPro" id="IPR022764">
    <property type="entry name" value="Peptidase_S54_rhomboid_dom"/>
</dbReference>
<dbReference type="InterPro" id="IPR035952">
    <property type="entry name" value="Rhomboid-like_sf"/>
</dbReference>
<dbReference type="Pfam" id="PF01694">
    <property type="entry name" value="Rhomboid"/>
    <property type="match status" value="1"/>
</dbReference>
<sequence length="319" mass="35005">MGIYDRDYERSYDTGSGWRDGGGRGGGSGFANWSANAKLLAVLGVVYLLQLFTLSRGAGMAAPESLVTNLLELPADWYQRPWRIYTLVTYALAHDTRGIQHLFFNGLALFFFGRAVEPRLGGREYLAFFFASAAFAGLVWSVAEQFDNGPQGMLVGADGVVASVAPGLVGASGGISAILILFALWYPHVKVLLFGVVPMPAWLLAVVFLGQDMFGAVTRSGNIAYTAHLGGALFGFLYFRYGLRLSDWFEAAEGGLKLPSLKRRPKLRVHREAETEADPDEEQLDAVLRKIQATGQDSLTAAERRILARASRRFKERRE</sequence>
<dbReference type="SUPFAM" id="SSF144091">
    <property type="entry name" value="Rhomboid-like"/>
    <property type="match status" value="1"/>
</dbReference>
<evidence type="ECO:0000256" key="5">
    <source>
        <dbReference type="SAM" id="Phobius"/>
    </source>
</evidence>
<accession>A0A5C5W9L3</accession>
<comment type="subcellular location">
    <subcellularLocation>
        <location evidence="1">Membrane</location>
        <topology evidence="1">Multi-pass membrane protein</topology>
    </subcellularLocation>
</comment>
<comment type="caution">
    <text evidence="7">The sequence shown here is derived from an EMBL/GenBank/DDBJ whole genome shotgun (WGS) entry which is preliminary data.</text>
</comment>
<dbReference type="OrthoDB" id="9813074at2"/>
<dbReference type="GO" id="GO:0004252">
    <property type="term" value="F:serine-type endopeptidase activity"/>
    <property type="evidence" value="ECO:0007669"/>
    <property type="project" value="InterPro"/>
</dbReference>
<reference evidence="7 8" key="1">
    <citation type="submission" date="2019-02" db="EMBL/GenBank/DDBJ databases">
        <title>Deep-cultivation of Planctomycetes and their phenomic and genomic characterization uncovers novel biology.</title>
        <authorList>
            <person name="Wiegand S."/>
            <person name="Jogler M."/>
            <person name="Boedeker C."/>
            <person name="Pinto D."/>
            <person name="Vollmers J."/>
            <person name="Rivas-Marin E."/>
            <person name="Kohn T."/>
            <person name="Peeters S.H."/>
            <person name="Heuer A."/>
            <person name="Rast P."/>
            <person name="Oberbeckmann S."/>
            <person name="Bunk B."/>
            <person name="Jeske O."/>
            <person name="Meyerdierks A."/>
            <person name="Storesund J.E."/>
            <person name="Kallscheuer N."/>
            <person name="Luecker S."/>
            <person name="Lage O.M."/>
            <person name="Pohl T."/>
            <person name="Merkel B.J."/>
            <person name="Hornburger P."/>
            <person name="Mueller R.-W."/>
            <person name="Bruemmer F."/>
            <person name="Labrenz M."/>
            <person name="Spormann A.M."/>
            <person name="Op Den Camp H."/>
            <person name="Overmann J."/>
            <person name="Amann R."/>
            <person name="Jetten M.S.M."/>
            <person name="Mascher T."/>
            <person name="Medema M.H."/>
            <person name="Devos D.P."/>
            <person name="Kaster A.-K."/>
            <person name="Ovreas L."/>
            <person name="Rohde M."/>
            <person name="Galperin M.Y."/>
            <person name="Jogler C."/>
        </authorList>
    </citation>
    <scope>NUCLEOTIDE SEQUENCE [LARGE SCALE GENOMIC DNA]</scope>
    <source>
        <strain evidence="7 8">Pla111</strain>
    </source>
</reference>
<keyword evidence="3 5" id="KW-1133">Transmembrane helix</keyword>
<evidence type="ECO:0000313" key="8">
    <source>
        <dbReference type="Proteomes" id="UP000318995"/>
    </source>
</evidence>
<feature type="domain" description="Peptidase S54 rhomboid" evidence="6">
    <location>
        <begin position="82"/>
        <end position="241"/>
    </location>
</feature>
<dbReference type="AlphaFoldDB" id="A0A5C5W9L3"/>
<dbReference type="Gene3D" id="1.20.1540.10">
    <property type="entry name" value="Rhomboid-like"/>
    <property type="match status" value="1"/>
</dbReference>
<evidence type="ECO:0000256" key="3">
    <source>
        <dbReference type="ARBA" id="ARBA00022989"/>
    </source>
</evidence>
<feature type="transmembrane region" description="Helical" evidence="5">
    <location>
        <begin position="222"/>
        <end position="239"/>
    </location>
</feature>